<proteinExistence type="predicted"/>
<dbReference type="RefSeq" id="WP_310895698.1">
    <property type="nucleotide sequence ID" value="NZ_JAMQOM010000002.1"/>
</dbReference>
<feature type="compositionally biased region" description="Polar residues" evidence="1">
    <location>
        <begin position="317"/>
        <end position="327"/>
    </location>
</feature>
<dbReference type="EMBL" id="JAMQOM010000002">
    <property type="protein sequence ID" value="MDS0221036.1"/>
    <property type="molecule type" value="Genomic_DNA"/>
</dbReference>
<name>A0AAE4EVR4_9EURY</name>
<reference evidence="4 5" key="1">
    <citation type="submission" date="2022-06" db="EMBL/GenBank/DDBJ databases">
        <title>Haloarcula sp. a new haloarchaeum isolate from saline soil.</title>
        <authorList>
            <person name="Strakova D."/>
            <person name="Galisteo C."/>
            <person name="Sanchez-Porro C."/>
            <person name="Ventosa A."/>
        </authorList>
    </citation>
    <scope>NUCLEOTIDE SEQUENCE [LARGE SCALE GENOMIC DNA]</scope>
    <source>
        <strain evidence="4 5">S1AR25-5A</strain>
    </source>
</reference>
<sequence length="363" mass="40358">MGLFRSDGPEGEIGKLIDNADHNSVNEARLTDLDSSGFTGRKGAKLYDQPLIDYLNEAEQPNYIFYPDNQKVEISSEAGGSSFVLDGNAIYCITDERVLVVVGRENEADASLSLPFDSIIGFECKSARMKHRISVTIESEEIIKEAISISNPESSNIQQGRYLIDLNIVNAFDSKDIDKANQFLTREILSPEGGASDSDYLTKVNNYLSAGETPQHILRGGTLEITYGSDDEYKSGKNVYTVVTDERVLVVIVQRISGNDTRSIEYHSIDGVSFEKGMLIEELQIRAGGATYEMQVLDEAEAKKAMKYIRQKMKSAQKPSLETSSDSAPDPTEQLKNIKDLHDEGILSEEEFEEKKQKLLDKI</sequence>
<dbReference type="InterPro" id="IPR039519">
    <property type="entry name" value="YokE-like_PH"/>
</dbReference>
<dbReference type="Pfam" id="PF14470">
    <property type="entry name" value="bPH_3"/>
    <property type="match status" value="2"/>
</dbReference>
<evidence type="ECO:0000256" key="1">
    <source>
        <dbReference type="SAM" id="MobiDB-lite"/>
    </source>
</evidence>
<accession>A0AAE4EVR4</accession>
<feature type="domain" description="SHOCT" evidence="2">
    <location>
        <begin position="333"/>
        <end position="360"/>
    </location>
</feature>
<organism evidence="4 5">
    <name type="scientific">Haloarcula terrestris</name>
    <dbReference type="NCBI Taxonomy" id="2950533"/>
    <lineage>
        <taxon>Archaea</taxon>
        <taxon>Methanobacteriati</taxon>
        <taxon>Methanobacteriota</taxon>
        <taxon>Stenosarchaea group</taxon>
        <taxon>Halobacteria</taxon>
        <taxon>Halobacteriales</taxon>
        <taxon>Haloarculaceae</taxon>
        <taxon>Haloarcula</taxon>
    </lineage>
</organism>
<evidence type="ECO:0000313" key="4">
    <source>
        <dbReference type="EMBL" id="MDS0221036.1"/>
    </source>
</evidence>
<dbReference type="Pfam" id="PF09851">
    <property type="entry name" value="SHOCT"/>
    <property type="match status" value="1"/>
</dbReference>
<keyword evidence="5" id="KW-1185">Reference proteome</keyword>
<gene>
    <name evidence="4" type="ORF">NDI54_06710</name>
</gene>
<comment type="caution">
    <text evidence="4">The sequence shown here is derived from an EMBL/GenBank/DDBJ whole genome shotgun (WGS) entry which is preliminary data.</text>
</comment>
<evidence type="ECO:0000313" key="5">
    <source>
        <dbReference type="Proteomes" id="UP001253439"/>
    </source>
</evidence>
<feature type="domain" description="YokE-like PH" evidence="3">
    <location>
        <begin position="232"/>
        <end position="310"/>
    </location>
</feature>
<dbReference type="InterPro" id="IPR018649">
    <property type="entry name" value="SHOCT"/>
</dbReference>
<feature type="region of interest" description="Disordered" evidence="1">
    <location>
        <begin position="313"/>
        <end position="334"/>
    </location>
</feature>
<evidence type="ECO:0000259" key="3">
    <source>
        <dbReference type="Pfam" id="PF14470"/>
    </source>
</evidence>
<dbReference type="Proteomes" id="UP001253439">
    <property type="component" value="Unassembled WGS sequence"/>
</dbReference>
<dbReference type="AlphaFoldDB" id="A0AAE4EVR4"/>
<feature type="domain" description="YokE-like PH" evidence="3">
    <location>
        <begin position="55"/>
        <end position="148"/>
    </location>
</feature>
<protein>
    <submittedName>
        <fullName evidence="4">PH domain-containing protein</fullName>
    </submittedName>
</protein>
<evidence type="ECO:0000259" key="2">
    <source>
        <dbReference type="Pfam" id="PF09851"/>
    </source>
</evidence>